<feature type="compositionally biased region" description="Basic and acidic residues" evidence="1">
    <location>
        <begin position="1"/>
        <end position="17"/>
    </location>
</feature>
<proteinExistence type="predicted"/>
<accession>A0A699QS95</accession>
<evidence type="ECO:0000256" key="1">
    <source>
        <dbReference type="SAM" id="MobiDB-lite"/>
    </source>
</evidence>
<sequence>MPKIEKYVTESLGRDDQDKDEDPPLDQTEGKKEGNMVKILSPPKIQGLRKRSLQAPPKILPNFNISLPANPSMQRSQVTLLKTQACNKIKSSLRGTTMNNPLTRRLPKLTGLRNLSDL</sequence>
<protein>
    <submittedName>
        <fullName evidence="2">Uncharacterized protein</fullName>
    </submittedName>
</protein>
<name>A0A699QS95_TANCI</name>
<organism evidence="2">
    <name type="scientific">Tanacetum cinerariifolium</name>
    <name type="common">Dalmatian daisy</name>
    <name type="synonym">Chrysanthemum cinerariifolium</name>
    <dbReference type="NCBI Taxonomy" id="118510"/>
    <lineage>
        <taxon>Eukaryota</taxon>
        <taxon>Viridiplantae</taxon>
        <taxon>Streptophyta</taxon>
        <taxon>Embryophyta</taxon>
        <taxon>Tracheophyta</taxon>
        <taxon>Spermatophyta</taxon>
        <taxon>Magnoliopsida</taxon>
        <taxon>eudicotyledons</taxon>
        <taxon>Gunneridae</taxon>
        <taxon>Pentapetalae</taxon>
        <taxon>asterids</taxon>
        <taxon>campanulids</taxon>
        <taxon>Asterales</taxon>
        <taxon>Asteraceae</taxon>
        <taxon>Asteroideae</taxon>
        <taxon>Anthemideae</taxon>
        <taxon>Anthemidinae</taxon>
        <taxon>Tanacetum</taxon>
    </lineage>
</organism>
<dbReference type="EMBL" id="BKCJ011045508">
    <property type="protein sequence ID" value="GFC74051.1"/>
    <property type="molecule type" value="Genomic_DNA"/>
</dbReference>
<evidence type="ECO:0000313" key="2">
    <source>
        <dbReference type="EMBL" id="GFC74051.1"/>
    </source>
</evidence>
<feature type="region of interest" description="Disordered" evidence="1">
    <location>
        <begin position="1"/>
        <end position="53"/>
    </location>
</feature>
<dbReference type="AlphaFoldDB" id="A0A699QS95"/>
<gene>
    <name evidence="2" type="ORF">Tci_846021</name>
</gene>
<reference evidence="2" key="1">
    <citation type="journal article" date="2019" name="Sci. Rep.">
        <title>Draft genome of Tanacetum cinerariifolium, the natural source of mosquito coil.</title>
        <authorList>
            <person name="Yamashiro T."/>
            <person name="Shiraishi A."/>
            <person name="Satake H."/>
            <person name="Nakayama K."/>
        </authorList>
    </citation>
    <scope>NUCLEOTIDE SEQUENCE</scope>
</reference>
<comment type="caution">
    <text evidence="2">The sequence shown here is derived from an EMBL/GenBank/DDBJ whole genome shotgun (WGS) entry which is preliminary data.</text>
</comment>